<keyword evidence="5" id="KW-0479">Metal-binding</keyword>
<reference evidence="8 9" key="1">
    <citation type="journal article" date="2018" name="Gigascience">
        <title>Genomes of trombidid mites reveal novel predicted allergens and laterally-transferred genes associated with secondary metabolism.</title>
        <authorList>
            <person name="Dong X."/>
            <person name="Chaisiri K."/>
            <person name="Xia D."/>
            <person name="Armstrong S.D."/>
            <person name="Fang Y."/>
            <person name="Donnelly M.J."/>
            <person name="Kadowaki T."/>
            <person name="McGarry J.W."/>
            <person name="Darby A.C."/>
            <person name="Makepeace B.L."/>
        </authorList>
    </citation>
    <scope>NUCLEOTIDE SEQUENCE [LARGE SCALE GENOMIC DNA]</scope>
    <source>
        <strain evidence="8">UoL-WK</strain>
    </source>
</reference>
<evidence type="ECO:0000256" key="5">
    <source>
        <dbReference type="RuleBase" id="RU367024"/>
    </source>
</evidence>
<comment type="catalytic activity">
    <reaction evidence="5">
        <text>dUTP + H2O = dUMP + diphosphate + H(+)</text>
        <dbReference type="Rhea" id="RHEA:10248"/>
        <dbReference type="ChEBI" id="CHEBI:15377"/>
        <dbReference type="ChEBI" id="CHEBI:15378"/>
        <dbReference type="ChEBI" id="CHEBI:33019"/>
        <dbReference type="ChEBI" id="CHEBI:61555"/>
        <dbReference type="ChEBI" id="CHEBI:246422"/>
        <dbReference type="EC" id="3.6.1.23"/>
    </reaction>
</comment>
<dbReference type="EMBL" id="NCKU01014319">
    <property type="protein sequence ID" value="RWR99616.1"/>
    <property type="molecule type" value="Genomic_DNA"/>
</dbReference>
<evidence type="ECO:0000313" key="9">
    <source>
        <dbReference type="Proteomes" id="UP000285301"/>
    </source>
</evidence>
<dbReference type="Gene3D" id="2.70.40.10">
    <property type="match status" value="1"/>
</dbReference>
<feature type="region of interest" description="Disordered" evidence="6">
    <location>
        <begin position="29"/>
        <end position="49"/>
    </location>
</feature>
<dbReference type="InterPro" id="IPR029054">
    <property type="entry name" value="dUTPase-like"/>
</dbReference>
<dbReference type="GO" id="GO:0000287">
    <property type="term" value="F:magnesium ion binding"/>
    <property type="evidence" value="ECO:0007669"/>
    <property type="project" value="UniProtKB-UniRule"/>
</dbReference>
<evidence type="ECO:0000256" key="2">
    <source>
        <dbReference type="ARBA" id="ARBA00006581"/>
    </source>
</evidence>
<protein>
    <recommendedName>
        <fullName evidence="5">Deoxyuridine 5'-triphosphate nucleotidohydrolase</fullName>
        <shortName evidence="5">dUTPase</shortName>
        <ecNumber evidence="5">3.6.1.23</ecNumber>
    </recommendedName>
    <alternativeName>
        <fullName evidence="5">dUTP pyrophosphatase</fullName>
    </alternativeName>
</protein>
<gene>
    <name evidence="8" type="ORF">B4U79_07535</name>
</gene>
<dbReference type="Pfam" id="PF00692">
    <property type="entry name" value="dUTPase"/>
    <property type="match status" value="1"/>
</dbReference>
<dbReference type="InterPro" id="IPR033704">
    <property type="entry name" value="dUTPase_trimeric"/>
</dbReference>
<dbReference type="STRING" id="1965070.A0A443Q998"/>
<dbReference type="CDD" id="cd07557">
    <property type="entry name" value="trimeric_dUTPase"/>
    <property type="match status" value="1"/>
</dbReference>
<dbReference type="InterPro" id="IPR008181">
    <property type="entry name" value="dUTPase"/>
</dbReference>
<evidence type="ECO:0000256" key="6">
    <source>
        <dbReference type="SAM" id="MobiDB-lite"/>
    </source>
</evidence>
<comment type="similarity">
    <text evidence="2 5">Belongs to the dUTPase family.</text>
</comment>
<comment type="cofactor">
    <cofactor evidence="5">
        <name>Mg(2+)</name>
        <dbReference type="ChEBI" id="CHEBI:18420"/>
    </cofactor>
</comment>
<evidence type="ECO:0000256" key="1">
    <source>
        <dbReference type="ARBA" id="ARBA00005142"/>
    </source>
</evidence>
<dbReference type="GO" id="GO:0006226">
    <property type="term" value="P:dUMP biosynthetic process"/>
    <property type="evidence" value="ECO:0007669"/>
    <property type="project" value="UniProtKB-UniRule"/>
</dbReference>
<comment type="caution">
    <text evidence="8">The sequence shown here is derived from an EMBL/GenBank/DDBJ whole genome shotgun (WGS) entry which is preliminary data.</text>
</comment>
<dbReference type="AlphaFoldDB" id="A0A443Q998"/>
<dbReference type="Proteomes" id="UP000285301">
    <property type="component" value="Unassembled WGS sequence"/>
</dbReference>
<dbReference type="NCBIfam" id="TIGR00576">
    <property type="entry name" value="dut"/>
    <property type="match status" value="1"/>
</dbReference>
<dbReference type="InterPro" id="IPR036157">
    <property type="entry name" value="dUTPase-like_sf"/>
</dbReference>
<dbReference type="OrthoDB" id="10018367at2759"/>
<comment type="pathway">
    <text evidence="1 5">Pyrimidine metabolism; dUMP biosynthesis; dUMP from dCTP (dUTP route): step 2/2.</text>
</comment>
<dbReference type="UniPathway" id="UPA00610">
    <property type="reaction ID" value="UER00666"/>
</dbReference>
<keyword evidence="9" id="KW-1185">Reference proteome</keyword>
<organism evidence="8 9">
    <name type="scientific">Dinothrombium tinctorium</name>
    <dbReference type="NCBI Taxonomy" id="1965070"/>
    <lineage>
        <taxon>Eukaryota</taxon>
        <taxon>Metazoa</taxon>
        <taxon>Ecdysozoa</taxon>
        <taxon>Arthropoda</taxon>
        <taxon>Chelicerata</taxon>
        <taxon>Arachnida</taxon>
        <taxon>Acari</taxon>
        <taxon>Acariformes</taxon>
        <taxon>Trombidiformes</taxon>
        <taxon>Prostigmata</taxon>
        <taxon>Anystina</taxon>
        <taxon>Parasitengona</taxon>
        <taxon>Trombidioidea</taxon>
        <taxon>Trombidiidae</taxon>
        <taxon>Dinothrombium</taxon>
    </lineage>
</organism>
<keyword evidence="3 5" id="KW-0378">Hydrolase</keyword>
<feature type="domain" description="dUTPase-like" evidence="7">
    <location>
        <begin position="111"/>
        <end position="239"/>
    </location>
</feature>
<dbReference type="SUPFAM" id="SSF51283">
    <property type="entry name" value="dUTPase-like"/>
    <property type="match status" value="1"/>
</dbReference>
<evidence type="ECO:0000313" key="8">
    <source>
        <dbReference type="EMBL" id="RWR99616.1"/>
    </source>
</evidence>
<dbReference type="EC" id="3.6.1.23" evidence="5"/>
<dbReference type="NCBIfam" id="NF001862">
    <property type="entry name" value="PRK00601.1"/>
    <property type="match status" value="1"/>
</dbReference>
<evidence type="ECO:0000256" key="4">
    <source>
        <dbReference type="ARBA" id="ARBA00023080"/>
    </source>
</evidence>
<accession>A0A443Q998</accession>
<dbReference type="GO" id="GO:0004170">
    <property type="term" value="F:dUTP diphosphatase activity"/>
    <property type="evidence" value="ECO:0007669"/>
    <property type="project" value="UniProtKB-UniRule"/>
</dbReference>
<dbReference type="GO" id="GO:0046081">
    <property type="term" value="P:dUTP catabolic process"/>
    <property type="evidence" value="ECO:0007669"/>
    <property type="project" value="UniProtKB-UniRule"/>
</dbReference>
<proteinExistence type="inferred from homology"/>
<dbReference type="PANTHER" id="PTHR11241">
    <property type="entry name" value="DEOXYURIDINE 5'-TRIPHOSPHATE NUCLEOTIDOHYDROLASE"/>
    <property type="match status" value="1"/>
</dbReference>
<name>A0A443Q998_9ACAR</name>
<sequence>MTEENNQNYVVTLPEDGSKTKINMKRKIIETSSSSSNESVESSDDDVTFLKKTKSDTKKKYKNEKWKELYQAKVSKDVYAKLTVNPTTKKEYIDIRKPQKPALKFKLLSTNATAPTKASANSAGVDLYSAHDYIIKAKGKALIKTDIQLLIPPGCYGRIAPRSGLAFNHFIDVGAGVIDRDFTGNICVLLFNFDSFDYYVLKGEKIAQIICEKYENVEIEEISHIPETERGNKGFGSSGK</sequence>
<dbReference type="PANTHER" id="PTHR11241:SF0">
    <property type="entry name" value="DEOXYURIDINE 5'-TRIPHOSPHATE NUCLEOTIDOHYDROLASE"/>
    <property type="match status" value="1"/>
</dbReference>
<keyword evidence="5" id="KW-0460">Magnesium</keyword>
<evidence type="ECO:0000256" key="3">
    <source>
        <dbReference type="ARBA" id="ARBA00022801"/>
    </source>
</evidence>
<evidence type="ECO:0000259" key="7">
    <source>
        <dbReference type="Pfam" id="PF00692"/>
    </source>
</evidence>
<feature type="compositionally biased region" description="Low complexity" evidence="6">
    <location>
        <begin position="30"/>
        <end position="40"/>
    </location>
</feature>
<keyword evidence="4 5" id="KW-0546">Nucleotide metabolism</keyword>
<comment type="function">
    <text evidence="5">Involved in nucleotide metabolism via production of dUMP, the immediate precursor of thymidine nucleotides, and decreases the intracellular concentration of dUTP so that uracil cannot be incorporated into DNA.</text>
</comment>